<feature type="region of interest" description="Disordered" evidence="10">
    <location>
        <begin position="56"/>
        <end position="76"/>
    </location>
</feature>
<feature type="region of interest" description="Disordered" evidence="10">
    <location>
        <begin position="1310"/>
        <end position="1352"/>
    </location>
</feature>
<feature type="region of interest" description="Disordered" evidence="10">
    <location>
        <begin position="920"/>
        <end position="1006"/>
    </location>
</feature>
<dbReference type="GO" id="GO:0042799">
    <property type="term" value="F:histone H4K20 methyltransferase activity"/>
    <property type="evidence" value="ECO:0007669"/>
    <property type="project" value="UniProtKB-ARBA"/>
</dbReference>
<evidence type="ECO:0000256" key="2">
    <source>
        <dbReference type="ARBA" id="ARBA00004286"/>
    </source>
</evidence>
<dbReference type="Gene3D" id="1.10.10.1700">
    <property type="entry name" value="Histone-lysine N-methyltransferase"/>
    <property type="match status" value="1"/>
</dbReference>
<feature type="coiled-coil region" evidence="9">
    <location>
        <begin position="717"/>
        <end position="757"/>
    </location>
</feature>
<feature type="compositionally biased region" description="Basic residues" evidence="10">
    <location>
        <begin position="1066"/>
        <end position="1075"/>
    </location>
</feature>
<comment type="subcellular location">
    <subcellularLocation>
        <location evidence="2">Chromosome</location>
    </subcellularLocation>
    <subcellularLocation>
        <location evidence="1">Nucleus</location>
    </subcellularLocation>
</comment>
<dbReference type="GO" id="GO:0005634">
    <property type="term" value="C:nucleus"/>
    <property type="evidence" value="ECO:0007669"/>
    <property type="project" value="UniProtKB-SubCell"/>
</dbReference>
<keyword evidence="5" id="KW-0808">Transferase</keyword>
<feature type="region of interest" description="Disordered" evidence="10">
    <location>
        <begin position="262"/>
        <end position="326"/>
    </location>
</feature>
<keyword evidence="4" id="KW-0489">Methyltransferase</keyword>
<feature type="compositionally biased region" description="Polar residues" evidence="10">
    <location>
        <begin position="1100"/>
        <end position="1120"/>
    </location>
</feature>
<feature type="compositionally biased region" description="Polar residues" evidence="10">
    <location>
        <begin position="455"/>
        <end position="465"/>
    </location>
</feature>
<dbReference type="SUPFAM" id="SSF82199">
    <property type="entry name" value="SET domain"/>
    <property type="match status" value="1"/>
</dbReference>
<dbReference type="Pfam" id="PF00856">
    <property type="entry name" value="SET"/>
    <property type="match status" value="1"/>
</dbReference>
<name>A0AAX4JN27_9TREE</name>
<feature type="compositionally biased region" description="Polar residues" evidence="10">
    <location>
        <begin position="429"/>
        <end position="439"/>
    </location>
</feature>
<reference evidence="12 13" key="1">
    <citation type="submission" date="2024-01" db="EMBL/GenBank/DDBJ databases">
        <title>Comparative genomics of Cryptococcus and Kwoniella reveals pathogenesis evolution and contrasting modes of karyotype evolution via chromosome fusion or intercentromeric recombination.</title>
        <authorList>
            <person name="Coelho M.A."/>
            <person name="David-Palma M."/>
            <person name="Shea T."/>
            <person name="Bowers K."/>
            <person name="McGinley-Smith S."/>
            <person name="Mohammad A.W."/>
            <person name="Gnirke A."/>
            <person name="Yurkov A.M."/>
            <person name="Nowrousian M."/>
            <person name="Sun S."/>
            <person name="Cuomo C.A."/>
            <person name="Heitman J."/>
        </authorList>
    </citation>
    <scope>NUCLEOTIDE SEQUENCE [LARGE SCALE GENOMIC DNA]</scope>
    <source>
        <strain evidence="12 13">CBS 6074</strain>
    </source>
</reference>
<dbReference type="EMBL" id="CP144098">
    <property type="protein sequence ID" value="WWC86217.1"/>
    <property type="molecule type" value="Genomic_DNA"/>
</dbReference>
<dbReference type="RefSeq" id="XP_066072980.1">
    <property type="nucleotide sequence ID" value="XM_066216883.1"/>
</dbReference>
<dbReference type="GO" id="GO:0032259">
    <property type="term" value="P:methylation"/>
    <property type="evidence" value="ECO:0007669"/>
    <property type="project" value="UniProtKB-KW"/>
</dbReference>
<dbReference type="GO" id="GO:0005694">
    <property type="term" value="C:chromosome"/>
    <property type="evidence" value="ECO:0007669"/>
    <property type="project" value="UniProtKB-SubCell"/>
</dbReference>
<keyword evidence="7" id="KW-0156">Chromatin regulator</keyword>
<keyword evidence="8" id="KW-0539">Nucleus</keyword>
<dbReference type="InterPro" id="IPR046341">
    <property type="entry name" value="SET_dom_sf"/>
</dbReference>
<organism evidence="12 13">
    <name type="scientific">Kwoniella dendrophila CBS 6074</name>
    <dbReference type="NCBI Taxonomy" id="1295534"/>
    <lineage>
        <taxon>Eukaryota</taxon>
        <taxon>Fungi</taxon>
        <taxon>Dikarya</taxon>
        <taxon>Basidiomycota</taxon>
        <taxon>Agaricomycotina</taxon>
        <taxon>Tremellomycetes</taxon>
        <taxon>Tremellales</taxon>
        <taxon>Cryptococcaceae</taxon>
        <taxon>Kwoniella</taxon>
    </lineage>
</organism>
<feature type="region of interest" description="Disordered" evidence="10">
    <location>
        <begin position="1224"/>
        <end position="1283"/>
    </location>
</feature>
<dbReference type="Gene3D" id="2.170.270.10">
    <property type="entry name" value="SET domain"/>
    <property type="match status" value="1"/>
</dbReference>
<evidence type="ECO:0000313" key="13">
    <source>
        <dbReference type="Proteomes" id="UP001355207"/>
    </source>
</evidence>
<protein>
    <recommendedName>
        <fullName evidence="11">SET domain-containing protein</fullName>
    </recommendedName>
</protein>
<evidence type="ECO:0000256" key="9">
    <source>
        <dbReference type="SAM" id="Coils"/>
    </source>
</evidence>
<keyword evidence="3" id="KW-0158">Chromosome</keyword>
<proteinExistence type="predicted"/>
<evidence type="ECO:0000256" key="8">
    <source>
        <dbReference type="ARBA" id="ARBA00023242"/>
    </source>
</evidence>
<dbReference type="InterPro" id="IPR001214">
    <property type="entry name" value="SET_dom"/>
</dbReference>
<feature type="compositionally biased region" description="Low complexity" evidence="10">
    <location>
        <begin position="826"/>
        <end position="838"/>
    </location>
</feature>
<dbReference type="InterPro" id="IPR041938">
    <property type="entry name" value="Hist-Lys_N-MTase_N"/>
</dbReference>
<feature type="region of interest" description="Disordered" evidence="10">
    <location>
        <begin position="1168"/>
        <end position="1207"/>
    </location>
</feature>
<dbReference type="SMART" id="SM00317">
    <property type="entry name" value="SET"/>
    <property type="match status" value="1"/>
</dbReference>
<feature type="compositionally biased region" description="Low complexity" evidence="10">
    <location>
        <begin position="57"/>
        <end position="76"/>
    </location>
</feature>
<feature type="region of interest" description="Disordered" evidence="10">
    <location>
        <begin position="516"/>
        <end position="541"/>
    </location>
</feature>
<feature type="compositionally biased region" description="Low complexity" evidence="10">
    <location>
        <begin position="858"/>
        <end position="872"/>
    </location>
</feature>
<feature type="compositionally biased region" description="Polar residues" evidence="10">
    <location>
        <begin position="1224"/>
        <end position="1249"/>
    </location>
</feature>
<feature type="compositionally biased region" description="Low complexity" evidence="10">
    <location>
        <begin position="1130"/>
        <end position="1154"/>
    </location>
</feature>
<feature type="compositionally biased region" description="Polar residues" evidence="10">
    <location>
        <begin position="1189"/>
        <end position="1201"/>
    </location>
</feature>
<feature type="region of interest" description="Disordered" evidence="10">
    <location>
        <begin position="1036"/>
        <end position="1154"/>
    </location>
</feature>
<evidence type="ECO:0000256" key="1">
    <source>
        <dbReference type="ARBA" id="ARBA00004123"/>
    </source>
</evidence>
<feature type="compositionally biased region" description="Polar residues" evidence="10">
    <location>
        <begin position="920"/>
        <end position="937"/>
    </location>
</feature>
<sequence>MSTTSISRDNSIDVQGQSNSVSADEITNGVVNTHVKVKVKVPPTSLLLPIPRLPIASSSKSPSPSTPTFSSSNPITNNEVKEKVVIDKSLLPHPAEDLSSDDDLLSWILVDQLGCMPNTKLGVHPQQVKFVGPTFKTDDVLNIVKDTIIKGNLQSAIQRLQEFHLIKSHLDSKMTIYQRERFQSHLRRYLLPLMPNSRLEIHLTTRYSFVTGHTELAVFATRPLTPGLVMQELQGSVVPLPDQWREEMEIGEDFAVAVNEAAGEETDSDNGGSDDEEEEEEDNDSESLYSTNTTNIRKDKGKGKEKERESENPENTRKGQRRSDRTKRRDFSIVWSGLKRCYQLFLGPARFINHDCNPNVELLRQGKYVTFRVLKPIRVGDELTTFYGGDYFGRNNIECLCLTCEQKAMGGFTPVSTNASNRESRSQSRDSSAGPSRQRTSSDVRDSVARDTKNAGPSSLRNVINTEKDDVSDDDESYVTAGPSQINGDEFNISKSIKSENDSESVNATPTKKMTFKITLPPSPTTESVTSDTDSPIDPPPRRERIIRKVVQNIKPWSFLQRPKKFIKQEQSQFEADYTEIADDLPSDFPRCATCAKALTEQIWFNNRYFEHCARCVRHAFIFELPWPAHKAQDVREYPPSHMIPPGYIPRKISTIALPTLSKQPKFVKPIESLPVSPGNDFERIETKAMKRARRLRDQIAAEEFFIESLREAAWSAQEAKEAAIEAKELAHKLLLETRAKAKLQRAEEKRKRDAKNIKGSGVWSRYAYISEDEILKKEAEKNQVLSGTRRGGRFRAKEDEEEMKKLAEKNLQEEEKEKFLALGISNSSPASQSSSKNNNHDEVDPEDCDSSSDNDDLNNSISSSSGSGTSTELVVDPRSLIKHNGKYRIHVEGRNKQDEDDEMEVSAAPELSIMKSSYYSKSTSNPIPVKTTATNGSSSSFSSTKIVEKHDPITGKIIKVKVNPPKSPTKPTSTKTSNANHSTPTTFRAIAPKKPENKTAPVKPFANISQPKINASINKSIPKSTSIPIIDLTLLDSDDDSVASDPGSSRKKQINSLCNNDKRDKKPNHPKKRVRSLDSPSNDISFINMLSGKDKHVSKSTSTSLATQNANIKTSNNGLPTKPVVPNMSSSSSSGKRTSAGSFSGSGSGSSSSVDITETVLDFVFAKKLNSHSDKKEKNKGKGKAKSQESPNQPIISSTAIEKKSPKIKLNINSHLANALSSSPTKIANTTTKQQPTSASSNGPSSILNDEEIEKDKLLSPLNGQSGYKYSPTSETRPNRVGHCSGNVIQSIINGNKEKNAPLILASQSQLNDKKRKRISEANEVSPSSSPSSSSTNLHPEKKKRTFFPTVISVPVVRSTQTSIPKPKHSIHQK</sequence>
<dbReference type="Proteomes" id="UP001355207">
    <property type="component" value="Chromosome 1"/>
</dbReference>
<evidence type="ECO:0000256" key="5">
    <source>
        <dbReference type="ARBA" id="ARBA00022679"/>
    </source>
</evidence>
<feature type="compositionally biased region" description="Basic and acidic residues" evidence="10">
    <location>
        <begin position="440"/>
        <end position="453"/>
    </location>
</feature>
<feature type="region of interest" description="Disordered" evidence="10">
    <location>
        <begin position="826"/>
        <end position="878"/>
    </location>
</feature>
<keyword evidence="13" id="KW-1185">Reference proteome</keyword>
<feature type="region of interest" description="Disordered" evidence="10">
    <location>
        <begin position="414"/>
        <end position="490"/>
    </location>
</feature>
<evidence type="ECO:0000256" key="4">
    <source>
        <dbReference type="ARBA" id="ARBA00022603"/>
    </source>
</evidence>
<feature type="compositionally biased region" description="Acidic residues" evidence="10">
    <location>
        <begin position="844"/>
        <end position="857"/>
    </location>
</feature>
<feature type="compositionally biased region" description="Acidic residues" evidence="10">
    <location>
        <begin position="262"/>
        <end position="285"/>
    </location>
</feature>
<evidence type="ECO:0000256" key="6">
    <source>
        <dbReference type="ARBA" id="ARBA00022691"/>
    </source>
</evidence>
<evidence type="ECO:0000259" key="11">
    <source>
        <dbReference type="PROSITE" id="PS50280"/>
    </source>
</evidence>
<dbReference type="PROSITE" id="PS50280">
    <property type="entry name" value="SET"/>
    <property type="match status" value="1"/>
</dbReference>
<feature type="compositionally biased region" description="Polar residues" evidence="10">
    <location>
        <begin position="1263"/>
        <end position="1277"/>
    </location>
</feature>
<feature type="region of interest" description="Disordered" evidence="10">
    <location>
        <begin position="1"/>
        <end position="20"/>
    </location>
</feature>
<dbReference type="GeneID" id="91091762"/>
<evidence type="ECO:0000256" key="7">
    <source>
        <dbReference type="ARBA" id="ARBA00022853"/>
    </source>
</evidence>
<feature type="compositionally biased region" description="Low complexity" evidence="10">
    <location>
        <begin position="1327"/>
        <end position="1336"/>
    </location>
</feature>
<feature type="domain" description="SET" evidence="11">
    <location>
        <begin position="197"/>
        <end position="388"/>
    </location>
</feature>
<evidence type="ECO:0000256" key="3">
    <source>
        <dbReference type="ARBA" id="ARBA00022454"/>
    </source>
</evidence>
<evidence type="ECO:0000256" key="10">
    <source>
        <dbReference type="SAM" id="MobiDB-lite"/>
    </source>
</evidence>
<accession>A0AAX4JN27</accession>
<gene>
    <name evidence="12" type="ORF">L201_001090</name>
</gene>
<keyword evidence="9" id="KW-0175">Coiled coil</keyword>
<dbReference type="PANTHER" id="PTHR12977:SF4">
    <property type="entry name" value="HISTONE-LYSINE N-METHYLTRANSFERASE KMT5B"/>
    <property type="match status" value="1"/>
</dbReference>
<feature type="compositionally biased region" description="Basic and acidic residues" evidence="10">
    <location>
        <begin position="296"/>
        <end position="326"/>
    </location>
</feature>
<dbReference type="PANTHER" id="PTHR12977">
    <property type="entry name" value="SUPPRESSOR OF VARIEGATION 4-20-RELATED"/>
    <property type="match status" value="1"/>
</dbReference>
<keyword evidence="6" id="KW-0949">S-adenosyl-L-methionine</keyword>
<evidence type="ECO:0000313" key="12">
    <source>
        <dbReference type="EMBL" id="WWC86217.1"/>
    </source>
</evidence>
<dbReference type="InterPro" id="IPR039977">
    <property type="entry name" value="Suv4-20/Set9"/>
</dbReference>